<gene>
    <name evidence="1" type="ORF">P691DRAFT_640579</name>
</gene>
<keyword evidence="2" id="KW-1185">Reference proteome</keyword>
<dbReference type="AlphaFoldDB" id="A0A9P5X0S1"/>
<accession>A0A9P5X0S1</accession>
<dbReference type="EMBL" id="MU151993">
    <property type="protein sequence ID" value="KAF9441252.1"/>
    <property type="molecule type" value="Genomic_DNA"/>
</dbReference>
<feature type="non-terminal residue" evidence="1">
    <location>
        <position position="1"/>
    </location>
</feature>
<evidence type="ECO:0000313" key="1">
    <source>
        <dbReference type="EMBL" id="KAF9441252.1"/>
    </source>
</evidence>
<sequence length="108" mass="12095">GTHASQIISHHHLINGAETLIKGAKAHTSTPQCQRCWKWGHMTDACCCPATCCPICAGPHTEANHQSLAGEPCIHACPCLNCGNQHVANDWHCPYWHYHFNWTWLKEQ</sequence>
<reference evidence="1" key="1">
    <citation type="submission" date="2020-11" db="EMBL/GenBank/DDBJ databases">
        <authorList>
            <consortium name="DOE Joint Genome Institute"/>
            <person name="Ahrendt S."/>
            <person name="Riley R."/>
            <person name="Andreopoulos W."/>
            <person name="Labutti K."/>
            <person name="Pangilinan J."/>
            <person name="Ruiz-Duenas F.J."/>
            <person name="Barrasa J.M."/>
            <person name="Sanchez-Garcia M."/>
            <person name="Camarero S."/>
            <person name="Miyauchi S."/>
            <person name="Serrano A."/>
            <person name="Linde D."/>
            <person name="Babiker R."/>
            <person name="Drula E."/>
            <person name="Ayuso-Fernandez I."/>
            <person name="Pacheco R."/>
            <person name="Padilla G."/>
            <person name="Ferreira P."/>
            <person name="Barriuso J."/>
            <person name="Kellner H."/>
            <person name="Castanera R."/>
            <person name="Alfaro M."/>
            <person name="Ramirez L."/>
            <person name="Pisabarro A.G."/>
            <person name="Kuo A."/>
            <person name="Tritt A."/>
            <person name="Lipzen A."/>
            <person name="He G."/>
            <person name="Yan M."/>
            <person name="Ng V."/>
            <person name="Cullen D."/>
            <person name="Martin F."/>
            <person name="Rosso M.-N."/>
            <person name="Henrissat B."/>
            <person name="Hibbett D."/>
            <person name="Martinez A.T."/>
            <person name="Grigoriev I.V."/>
        </authorList>
    </citation>
    <scope>NUCLEOTIDE SEQUENCE</scope>
    <source>
        <strain evidence="1">MF-IS2</strain>
    </source>
</reference>
<feature type="non-terminal residue" evidence="1">
    <location>
        <position position="108"/>
    </location>
</feature>
<name>A0A9P5X0S1_9AGAR</name>
<dbReference type="OrthoDB" id="2997340at2759"/>
<proteinExistence type="predicted"/>
<comment type="caution">
    <text evidence="1">The sequence shown here is derived from an EMBL/GenBank/DDBJ whole genome shotgun (WGS) entry which is preliminary data.</text>
</comment>
<protein>
    <submittedName>
        <fullName evidence="1">Uncharacterized protein</fullName>
    </submittedName>
</protein>
<evidence type="ECO:0000313" key="2">
    <source>
        <dbReference type="Proteomes" id="UP000807342"/>
    </source>
</evidence>
<organism evidence="1 2">
    <name type="scientific">Macrolepiota fuliginosa MF-IS2</name>
    <dbReference type="NCBI Taxonomy" id="1400762"/>
    <lineage>
        <taxon>Eukaryota</taxon>
        <taxon>Fungi</taxon>
        <taxon>Dikarya</taxon>
        <taxon>Basidiomycota</taxon>
        <taxon>Agaricomycotina</taxon>
        <taxon>Agaricomycetes</taxon>
        <taxon>Agaricomycetidae</taxon>
        <taxon>Agaricales</taxon>
        <taxon>Agaricineae</taxon>
        <taxon>Agaricaceae</taxon>
        <taxon>Macrolepiota</taxon>
    </lineage>
</organism>
<dbReference type="Proteomes" id="UP000807342">
    <property type="component" value="Unassembled WGS sequence"/>
</dbReference>